<name>A0AAV0DY05_9ASTE</name>
<dbReference type="Pfam" id="PF00646">
    <property type="entry name" value="F-box"/>
    <property type="match status" value="1"/>
</dbReference>
<accession>A0AAV0DY05</accession>
<dbReference type="AlphaFoldDB" id="A0AAV0DY05"/>
<reference evidence="2" key="1">
    <citation type="submission" date="2022-07" db="EMBL/GenBank/DDBJ databases">
        <authorList>
            <person name="Macas J."/>
            <person name="Novak P."/>
            <person name="Neumann P."/>
        </authorList>
    </citation>
    <scope>NUCLEOTIDE SEQUENCE</scope>
</reference>
<feature type="domain" description="F-box" evidence="1">
    <location>
        <begin position="31"/>
        <end position="73"/>
    </location>
</feature>
<comment type="caution">
    <text evidence="2">The sequence shown here is derived from an EMBL/GenBank/DDBJ whole genome shotgun (WGS) entry which is preliminary data.</text>
</comment>
<evidence type="ECO:0000313" key="2">
    <source>
        <dbReference type="EMBL" id="CAH9111276.1"/>
    </source>
</evidence>
<dbReference type="PANTHER" id="PTHR38926:SF13">
    <property type="entry name" value="F-BOX DOMAIN CONTAINING PROTEIN, EXPRESSED"/>
    <property type="match status" value="1"/>
</dbReference>
<dbReference type="EMBL" id="CAMAPF010000180">
    <property type="protein sequence ID" value="CAH9111276.1"/>
    <property type="molecule type" value="Genomic_DNA"/>
</dbReference>
<dbReference type="PANTHER" id="PTHR38926">
    <property type="entry name" value="F-BOX DOMAIN CONTAINING PROTEIN, EXPRESSED"/>
    <property type="match status" value="1"/>
</dbReference>
<organism evidence="2 3">
    <name type="scientific">Cuscuta epithymum</name>
    <dbReference type="NCBI Taxonomy" id="186058"/>
    <lineage>
        <taxon>Eukaryota</taxon>
        <taxon>Viridiplantae</taxon>
        <taxon>Streptophyta</taxon>
        <taxon>Embryophyta</taxon>
        <taxon>Tracheophyta</taxon>
        <taxon>Spermatophyta</taxon>
        <taxon>Magnoliopsida</taxon>
        <taxon>eudicotyledons</taxon>
        <taxon>Gunneridae</taxon>
        <taxon>Pentapetalae</taxon>
        <taxon>asterids</taxon>
        <taxon>lamiids</taxon>
        <taxon>Solanales</taxon>
        <taxon>Convolvulaceae</taxon>
        <taxon>Cuscuteae</taxon>
        <taxon>Cuscuta</taxon>
        <taxon>Cuscuta subgen. Cuscuta</taxon>
    </lineage>
</organism>
<dbReference type="Proteomes" id="UP001152523">
    <property type="component" value="Unassembled WGS sequence"/>
</dbReference>
<dbReference type="Gene3D" id="1.20.1280.50">
    <property type="match status" value="1"/>
</dbReference>
<dbReference type="InterPro" id="IPR036047">
    <property type="entry name" value="F-box-like_dom_sf"/>
</dbReference>
<protein>
    <recommendedName>
        <fullName evidence="1">F-box domain-containing protein</fullName>
    </recommendedName>
</protein>
<dbReference type="SUPFAM" id="SSF52047">
    <property type="entry name" value="RNI-like"/>
    <property type="match status" value="1"/>
</dbReference>
<dbReference type="SUPFAM" id="SSF81383">
    <property type="entry name" value="F-box domain"/>
    <property type="match status" value="1"/>
</dbReference>
<gene>
    <name evidence="2" type="ORF">CEPIT_LOCUS19474</name>
</gene>
<proteinExistence type="predicted"/>
<dbReference type="InterPro" id="IPR001810">
    <property type="entry name" value="F-box_dom"/>
</dbReference>
<evidence type="ECO:0000259" key="1">
    <source>
        <dbReference type="Pfam" id="PF00646"/>
    </source>
</evidence>
<keyword evidence="3" id="KW-1185">Reference proteome</keyword>
<sequence length="317" mass="36074">MGTLVYCRKRKIEARKALEECCLVGGGGGNWEDLDSNILTKIFSLVDAEELFWNVSAVCQSWEAACWDLLFWSRDVLDLSATGAGFGGVVNLVELRSMKHSSGSSGPFLGGLESPEKYNQMARTLMRKLKRIFEQENCIHGCSLQSWRLTIQTLILPYDLEISDKHLLHIAQRITVKGLSKAMRNWNLVTEMHLGRFNATGRYKQFIEKIGRSCQELESLHIHERDLAVDKGIVTAISKLLPRLKKLEFESVNMYPSAIEALFQLEEVHFQECNKVHAYEALPATSRIQHKPNGCLSFYLNWTVDGRGRANWEVRPL</sequence>
<dbReference type="Gene3D" id="3.80.10.10">
    <property type="entry name" value="Ribonuclease Inhibitor"/>
    <property type="match status" value="1"/>
</dbReference>
<evidence type="ECO:0000313" key="3">
    <source>
        <dbReference type="Proteomes" id="UP001152523"/>
    </source>
</evidence>
<dbReference type="InterPro" id="IPR032675">
    <property type="entry name" value="LRR_dom_sf"/>
</dbReference>